<protein>
    <submittedName>
        <fullName evidence="5">Alginate lyase family protein</fullName>
    </submittedName>
</protein>
<accession>A0ABW5TNC9</accession>
<dbReference type="EMBL" id="JBHULV010000008">
    <property type="protein sequence ID" value="MFD2730564.1"/>
    <property type="molecule type" value="Genomic_DNA"/>
</dbReference>
<evidence type="ECO:0000259" key="4">
    <source>
        <dbReference type="Pfam" id="PF05426"/>
    </source>
</evidence>
<dbReference type="Gene3D" id="1.50.10.100">
    <property type="entry name" value="Chondroitin AC/alginate lyase"/>
    <property type="match status" value="1"/>
</dbReference>
<keyword evidence="1 3" id="KW-0732">Signal</keyword>
<feature type="chain" id="PRO_5045419592" evidence="3">
    <location>
        <begin position="24"/>
        <end position="365"/>
    </location>
</feature>
<reference evidence="6" key="1">
    <citation type="journal article" date="2019" name="Int. J. Syst. Evol. Microbiol.">
        <title>The Global Catalogue of Microorganisms (GCM) 10K type strain sequencing project: providing services to taxonomists for standard genome sequencing and annotation.</title>
        <authorList>
            <consortium name="The Broad Institute Genomics Platform"/>
            <consortium name="The Broad Institute Genome Sequencing Center for Infectious Disease"/>
            <person name="Wu L."/>
            <person name="Ma J."/>
        </authorList>
    </citation>
    <scope>NUCLEOTIDE SEQUENCE [LARGE SCALE GENOMIC DNA]</scope>
    <source>
        <strain evidence="6">KCTC 42456</strain>
    </source>
</reference>
<keyword evidence="6" id="KW-1185">Reference proteome</keyword>
<dbReference type="GO" id="GO:0016829">
    <property type="term" value="F:lyase activity"/>
    <property type="evidence" value="ECO:0007669"/>
    <property type="project" value="UniProtKB-KW"/>
</dbReference>
<evidence type="ECO:0000256" key="1">
    <source>
        <dbReference type="ARBA" id="ARBA00022729"/>
    </source>
</evidence>
<evidence type="ECO:0000256" key="2">
    <source>
        <dbReference type="ARBA" id="ARBA00023239"/>
    </source>
</evidence>
<dbReference type="InterPro" id="IPR008397">
    <property type="entry name" value="Alginate_lyase_dom"/>
</dbReference>
<keyword evidence="2 5" id="KW-0456">Lyase</keyword>
<dbReference type="Pfam" id="PF05426">
    <property type="entry name" value="Alginate_lyase"/>
    <property type="match status" value="1"/>
</dbReference>
<name>A0ABW5TNC9_9SPHI</name>
<dbReference type="RefSeq" id="WP_379040662.1">
    <property type="nucleotide sequence ID" value="NZ_JBHSKW010000005.1"/>
</dbReference>
<feature type="signal peptide" evidence="3">
    <location>
        <begin position="1"/>
        <end position="23"/>
    </location>
</feature>
<dbReference type="Proteomes" id="UP001597546">
    <property type="component" value="Unassembled WGS sequence"/>
</dbReference>
<feature type="domain" description="Alginate lyase" evidence="4">
    <location>
        <begin position="43"/>
        <end position="291"/>
    </location>
</feature>
<comment type="caution">
    <text evidence="5">The sequence shown here is derived from an EMBL/GenBank/DDBJ whole genome shotgun (WGS) entry which is preliminary data.</text>
</comment>
<dbReference type="InterPro" id="IPR008929">
    <property type="entry name" value="Chondroitin_lyas"/>
</dbReference>
<evidence type="ECO:0000313" key="5">
    <source>
        <dbReference type="EMBL" id="MFD2730564.1"/>
    </source>
</evidence>
<dbReference type="SUPFAM" id="SSF48230">
    <property type="entry name" value="Chondroitin AC/alginate lyase"/>
    <property type="match status" value="1"/>
</dbReference>
<organism evidence="5 6">
    <name type="scientific">Pedobacter alpinus</name>
    <dbReference type="NCBI Taxonomy" id="1590643"/>
    <lineage>
        <taxon>Bacteria</taxon>
        <taxon>Pseudomonadati</taxon>
        <taxon>Bacteroidota</taxon>
        <taxon>Sphingobacteriia</taxon>
        <taxon>Sphingobacteriales</taxon>
        <taxon>Sphingobacteriaceae</taxon>
        <taxon>Pedobacter</taxon>
    </lineage>
</organism>
<evidence type="ECO:0000256" key="3">
    <source>
        <dbReference type="SAM" id="SignalP"/>
    </source>
</evidence>
<proteinExistence type="predicted"/>
<sequence>MNKIIYLAVLYCSFLCNTKFANAQFLSLNKTELKKLKTIVQEDSSAKKAFSLLEKQAKVALTQNPQPIDTIISEGHLATDPKKIKTLKALEDLKKIYALAYTYKITNNKEYFNKCVQYITAWATINQAIGNPINESKLDPLFEAYDLIKEEIKTADKQIIEEWFSKIAAAEIATQFTSLKRKSTYNNWNSHRIKILTNIAYLTNSKTYQLFVDSNFKKQIEKNLHADGSGMDFKERDALHYHQYTLEPLLTAATIIKRATGFDYYTYQSISSSSIQKSVEFLVPYAKGEKTHAEFVNSRAAFDRRRANNNEPGYKIGANYDPKNAIDVFIEASYFNKEFVEIVNTLAQNKSNYANWRCVLNAVKN</sequence>
<evidence type="ECO:0000313" key="6">
    <source>
        <dbReference type="Proteomes" id="UP001597546"/>
    </source>
</evidence>
<gene>
    <name evidence="5" type="ORF">ACFSSE_02510</name>
</gene>